<evidence type="ECO:0000256" key="5">
    <source>
        <dbReference type="ARBA" id="ARBA00022679"/>
    </source>
</evidence>
<dbReference type="Gene3D" id="3.30.40.10">
    <property type="entry name" value="Zinc/RING finger domain, C3HC4 (zinc finger)"/>
    <property type="match status" value="1"/>
</dbReference>
<evidence type="ECO:0000256" key="12">
    <source>
        <dbReference type="SAM" id="MobiDB-lite"/>
    </source>
</evidence>
<evidence type="ECO:0000256" key="13">
    <source>
        <dbReference type="SAM" id="Phobius"/>
    </source>
</evidence>
<dbReference type="GO" id="GO:0005783">
    <property type="term" value="C:endoplasmic reticulum"/>
    <property type="evidence" value="ECO:0007669"/>
    <property type="project" value="InterPro"/>
</dbReference>
<organism evidence="15 16">
    <name type="scientific">Mesorhabditis spiculigera</name>
    <dbReference type="NCBI Taxonomy" id="96644"/>
    <lineage>
        <taxon>Eukaryota</taxon>
        <taxon>Metazoa</taxon>
        <taxon>Ecdysozoa</taxon>
        <taxon>Nematoda</taxon>
        <taxon>Chromadorea</taxon>
        <taxon>Rhabditida</taxon>
        <taxon>Rhabditina</taxon>
        <taxon>Rhabditomorpha</taxon>
        <taxon>Rhabditoidea</taxon>
        <taxon>Rhabditidae</taxon>
        <taxon>Mesorhabditinae</taxon>
        <taxon>Mesorhabditis</taxon>
    </lineage>
</organism>
<evidence type="ECO:0000256" key="8">
    <source>
        <dbReference type="ARBA" id="ARBA00022786"/>
    </source>
</evidence>
<keyword evidence="16" id="KW-1185">Reference proteome</keyword>
<comment type="pathway">
    <text evidence="3">Protein modification; protein ubiquitination.</text>
</comment>
<keyword evidence="7 11" id="KW-0863">Zinc-finger</keyword>
<evidence type="ECO:0000256" key="7">
    <source>
        <dbReference type="ARBA" id="ARBA00022771"/>
    </source>
</evidence>
<feature type="domain" description="RING-type" evidence="14">
    <location>
        <begin position="34"/>
        <end position="75"/>
    </location>
</feature>
<dbReference type="GO" id="GO:0008270">
    <property type="term" value="F:zinc ion binding"/>
    <property type="evidence" value="ECO:0007669"/>
    <property type="project" value="UniProtKB-KW"/>
</dbReference>
<feature type="transmembrane region" description="Helical" evidence="13">
    <location>
        <begin position="120"/>
        <end position="137"/>
    </location>
</feature>
<proteinExistence type="predicted"/>
<evidence type="ECO:0000256" key="2">
    <source>
        <dbReference type="ARBA" id="ARBA00004308"/>
    </source>
</evidence>
<dbReference type="PROSITE" id="PS50089">
    <property type="entry name" value="ZF_RING_2"/>
    <property type="match status" value="1"/>
</dbReference>
<reference evidence="15" key="1">
    <citation type="submission" date="2023-06" db="EMBL/GenBank/DDBJ databases">
        <authorList>
            <person name="Delattre M."/>
        </authorList>
    </citation>
    <scope>NUCLEOTIDE SEQUENCE</scope>
    <source>
        <strain evidence="15">AF72</strain>
    </source>
</reference>
<evidence type="ECO:0000259" key="14">
    <source>
        <dbReference type="PROSITE" id="PS50089"/>
    </source>
</evidence>
<dbReference type="GO" id="GO:0061630">
    <property type="term" value="F:ubiquitin protein ligase activity"/>
    <property type="evidence" value="ECO:0007669"/>
    <property type="project" value="UniProtKB-EC"/>
</dbReference>
<dbReference type="GO" id="GO:0006511">
    <property type="term" value="P:ubiquitin-dependent protein catabolic process"/>
    <property type="evidence" value="ECO:0007669"/>
    <property type="project" value="InterPro"/>
</dbReference>
<keyword evidence="9" id="KW-0862">Zinc</keyword>
<evidence type="ECO:0000256" key="3">
    <source>
        <dbReference type="ARBA" id="ARBA00004906"/>
    </source>
</evidence>
<dbReference type="InterPro" id="IPR018957">
    <property type="entry name" value="Znf_C3HC4_RING-type"/>
</dbReference>
<keyword evidence="6" id="KW-0479">Metal-binding</keyword>
<dbReference type="InterPro" id="IPR045103">
    <property type="entry name" value="RNF5/RNF185-like"/>
</dbReference>
<dbReference type="PROSITE" id="PS00518">
    <property type="entry name" value="ZF_RING_1"/>
    <property type="match status" value="1"/>
</dbReference>
<feature type="non-terminal residue" evidence="15">
    <location>
        <position position="1"/>
    </location>
</feature>
<comment type="caution">
    <text evidence="15">The sequence shown here is derived from an EMBL/GenBank/DDBJ whole genome shotgun (WGS) entry which is preliminary data.</text>
</comment>
<keyword evidence="8" id="KW-0833">Ubl conjugation pathway</keyword>
<evidence type="ECO:0000256" key="1">
    <source>
        <dbReference type="ARBA" id="ARBA00000900"/>
    </source>
</evidence>
<keyword evidence="13" id="KW-1133">Transmembrane helix</keyword>
<protein>
    <recommendedName>
        <fullName evidence="4">RING-type E3 ubiquitin transferase</fullName>
        <ecNumber evidence="4">2.3.2.27</ecNumber>
    </recommendedName>
</protein>
<evidence type="ECO:0000256" key="6">
    <source>
        <dbReference type="ARBA" id="ARBA00022723"/>
    </source>
</evidence>
<dbReference type="EMBL" id="CATQJA010002654">
    <property type="protein sequence ID" value="CAJ0578778.1"/>
    <property type="molecule type" value="Genomic_DNA"/>
</dbReference>
<dbReference type="AlphaFoldDB" id="A0AA36G5C6"/>
<evidence type="ECO:0000256" key="9">
    <source>
        <dbReference type="ARBA" id="ARBA00022833"/>
    </source>
</evidence>
<keyword evidence="5" id="KW-0808">Transferase</keyword>
<dbReference type="InterPro" id="IPR017907">
    <property type="entry name" value="Znf_RING_CS"/>
</dbReference>
<keyword evidence="13" id="KW-0812">Transmembrane</keyword>
<dbReference type="EC" id="2.3.2.27" evidence="4"/>
<dbReference type="InterPro" id="IPR013083">
    <property type="entry name" value="Znf_RING/FYVE/PHD"/>
</dbReference>
<dbReference type="SUPFAM" id="SSF57850">
    <property type="entry name" value="RING/U-box"/>
    <property type="match status" value="1"/>
</dbReference>
<evidence type="ECO:0000313" key="15">
    <source>
        <dbReference type="EMBL" id="CAJ0578778.1"/>
    </source>
</evidence>
<sequence length="175" mass="19015">METQSFGVPGNDGGGAGGSDQPEGSNPNKEPFDCNICLDMAKDAVVTRCGHLFCWSCLVQWLDTRPGGQVCPVCKSAVESDQVIPIYGRGGSKEDPRTRIPPRPRGQRAEPQPQQQYGDGGLRFSLGIGFFPFGVFAQMLGQDQHPLNPQDAEDDRIADIFLYIGLFSIMALLLL</sequence>
<feature type="transmembrane region" description="Helical" evidence="13">
    <location>
        <begin position="157"/>
        <end position="174"/>
    </location>
</feature>
<feature type="region of interest" description="Disordered" evidence="12">
    <location>
        <begin position="85"/>
        <end position="116"/>
    </location>
</feature>
<evidence type="ECO:0000256" key="10">
    <source>
        <dbReference type="ARBA" id="ARBA00023136"/>
    </source>
</evidence>
<evidence type="ECO:0000256" key="4">
    <source>
        <dbReference type="ARBA" id="ARBA00012483"/>
    </source>
</evidence>
<dbReference type="PANTHER" id="PTHR12313">
    <property type="entry name" value="E3 UBIQUITIN-PROTEIN LIGASE RNF5-RELATED"/>
    <property type="match status" value="1"/>
</dbReference>
<dbReference type="FunFam" id="3.30.40.10:FF:000062">
    <property type="entry name" value="E3 ubiquitin-protein ligase RNF185"/>
    <property type="match status" value="1"/>
</dbReference>
<evidence type="ECO:0000256" key="11">
    <source>
        <dbReference type="PROSITE-ProRule" id="PRU00175"/>
    </source>
</evidence>
<accession>A0AA36G5C6</accession>
<dbReference type="SMART" id="SM00184">
    <property type="entry name" value="RING"/>
    <property type="match status" value="1"/>
</dbReference>
<dbReference type="InterPro" id="IPR001841">
    <property type="entry name" value="Znf_RING"/>
</dbReference>
<dbReference type="Proteomes" id="UP001177023">
    <property type="component" value="Unassembled WGS sequence"/>
</dbReference>
<comment type="catalytic activity">
    <reaction evidence="1">
        <text>S-ubiquitinyl-[E2 ubiquitin-conjugating enzyme]-L-cysteine + [acceptor protein]-L-lysine = [E2 ubiquitin-conjugating enzyme]-L-cysteine + N(6)-ubiquitinyl-[acceptor protein]-L-lysine.</text>
        <dbReference type="EC" id="2.3.2.27"/>
    </reaction>
</comment>
<comment type="subcellular location">
    <subcellularLocation>
        <location evidence="2">Endomembrane system</location>
    </subcellularLocation>
</comment>
<keyword evidence="10 13" id="KW-0472">Membrane</keyword>
<dbReference type="Pfam" id="PF00097">
    <property type="entry name" value="zf-C3HC4"/>
    <property type="match status" value="1"/>
</dbReference>
<name>A0AA36G5C6_9BILA</name>
<evidence type="ECO:0000313" key="16">
    <source>
        <dbReference type="Proteomes" id="UP001177023"/>
    </source>
</evidence>
<feature type="region of interest" description="Disordered" evidence="12">
    <location>
        <begin position="1"/>
        <end position="27"/>
    </location>
</feature>
<gene>
    <name evidence="15" type="ORF">MSPICULIGERA_LOCUS17019</name>
</gene>